<accession>A0A1B2IDN0</accession>
<organism evidence="2 3">
    <name type="scientific">Erwinia phage vB_EamM_Huxley</name>
    <dbReference type="NCBI Taxonomy" id="1883373"/>
    <lineage>
        <taxon>Viruses</taxon>
        <taxon>Duplodnaviria</taxon>
        <taxon>Heunggongvirae</taxon>
        <taxon>Uroviricota</taxon>
        <taxon>Caudoviricetes</taxon>
        <taxon>Chimalliviridae</taxon>
        <taxon>Machinavirus</taxon>
        <taxon>Machinavirus machina</taxon>
    </lineage>
</organism>
<dbReference type="OrthoDB" id="20574at10239"/>
<dbReference type="Proteomes" id="UP000203302">
    <property type="component" value="Segment"/>
</dbReference>
<sequence length="154" mass="16905">MSEEVKYQAFDGDVDDEESLLRQTRQARIRVANLIMEDESVHKDKDLVNSLEKMLSGVDRQILGKRRADAAQKTAGAAQDVANALNSVVLGRPGVRIQRHDDNSEENTGYQPALPNVPKQEHKEGELAPVGEKIDVNAIMAVAFARPGNSGDEE</sequence>
<name>A0A1B2IDN0_9CAUD</name>
<dbReference type="GeneID" id="29069355"/>
<evidence type="ECO:0000256" key="1">
    <source>
        <dbReference type="SAM" id="MobiDB-lite"/>
    </source>
</evidence>
<dbReference type="RefSeq" id="YP_009293201.1">
    <property type="nucleotide sequence ID" value="NC_031127.1"/>
</dbReference>
<feature type="region of interest" description="Disordered" evidence="1">
    <location>
        <begin position="96"/>
        <end position="123"/>
    </location>
</feature>
<dbReference type="EMBL" id="KX397368">
    <property type="protein sequence ID" value="ANZ49315.1"/>
    <property type="molecule type" value="Genomic_DNA"/>
</dbReference>
<evidence type="ECO:0000313" key="2">
    <source>
        <dbReference type="EMBL" id="ANZ49315.1"/>
    </source>
</evidence>
<reference evidence="3" key="1">
    <citation type="submission" date="2016-06" db="EMBL/GenBank/DDBJ databases">
        <authorList>
            <person name="Berg J.A."/>
            <person name="Grossarth S.E."/>
            <person name="Jarvis T.M."/>
            <person name="Merrill B.D."/>
            <person name="Breakwell D.P."/>
            <person name="Hope S."/>
            <person name="Grose J.H."/>
        </authorList>
    </citation>
    <scope>NUCLEOTIDE SEQUENCE [LARGE SCALE GENOMIC DNA]</scope>
</reference>
<gene>
    <name evidence="2" type="ORF">HUXLEY_233</name>
</gene>
<proteinExistence type="predicted"/>
<evidence type="ECO:0000313" key="3">
    <source>
        <dbReference type="Proteomes" id="UP000203302"/>
    </source>
</evidence>
<dbReference type="KEGG" id="vg:29069355"/>
<protein>
    <submittedName>
        <fullName evidence="2">Uncharacterized protein</fullName>
    </submittedName>
</protein>